<evidence type="ECO:0000256" key="7">
    <source>
        <dbReference type="ARBA" id="ARBA00023204"/>
    </source>
</evidence>
<keyword evidence="11" id="KW-1185">Reference proteome</keyword>
<dbReference type="InterPro" id="IPR001497">
    <property type="entry name" value="MethylDNA_cys_MeTrfase_AS"/>
</dbReference>
<evidence type="ECO:0000259" key="9">
    <source>
        <dbReference type="Pfam" id="PF01035"/>
    </source>
</evidence>
<evidence type="ECO:0000256" key="5">
    <source>
        <dbReference type="ARBA" id="ARBA00022679"/>
    </source>
</evidence>
<keyword evidence="4 10" id="KW-0489">Methyltransferase</keyword>
<organism evidence="10 11">
    <name type="scientific">Acidiferrobacter thiooxydans</name>
    <dbReference type="NCBI Taxonomy" id="163359"/>
    <lineage>
        <taxon>Bacteria</taxon>
        <taxon>Pseudomonadati</taxon>
        <taxon>Pseudomonadota</taxon>
        <taxon>Gammaproteobacteria</taxon>
        <taxon>Acidiferrobacterales</taxon>
        <taxon>Acidiferrobacteraceae</taxon>
        <taxon>Acidiferrobacter</taxon>
    </lineage>
</organism>
<evidence type="ECO:0000256" key="1">
    <source>
        <dbReference type="ARBA" id="ARBA00001286"/>
    </source>
</evidence>
<dbReference type="Pfam" id="PF01035">
    <property type="entry name" value="DNA_binding_1"/>
    <property type="match status" value="1"/>
</dbReference>
<dbReference type="CDD" id="cd06445">
    <property type="entry name" value="ATase"/>
    <property type="match status" value="1"/>
</dbReference>
<dbReference type="Proteomes" id="UP000253250">
    <property type="component" value="Unassembled WGS sequence"/>
</dbReference>
<dbReference type="InterPro" id="IPR014048">
    <property type="entry name" value="MethylDNA_cys_MeTrfase_DNA-bd"/>
</dbReference>
<sequence length="168" mass="17972">MRWSSVTTRRLGAVVVAYIDQCPFFVSLGVPGEVCAWAQGLAIPPLVWDPHAPRALRAALRAVVDRGQRYAGPVGLVHETPFQQAVLLATRAIPCGETRTYGEMAAAIGRPRAARAVGSALAANPLPLLIPCHRVVGAGRRLGFYSDGGPDMKRRLLAYEGADVASFR</sequence>
<dbReference type="EMBL" id="PSYR01000001">
    <property type="protein sequence ID" value="RCN58473.1"/>
    <property type="molecule type" value="Genomic_DNA"/>
</dbReference>
<dbReference type="GO" id="GO:0006281">
    <property type="term" value="P:DNA repair"/>
    <property type="evidence" value="ECO:0007669"/>
    <property type="project" value="UniProtKB-KW"/>
</dbReference>
<keyword evidence="7" id="KW-0234">DNA repair</keyword>
<evidence type="ECO:0000256" key="8">
    <source>
        <dbReference type="ARBA" id="ARBA00049348"/>
    </source>
</evidence>
<dbReference type="RefSeq" id="WP_114282164.1">
    <property type="nucleotide sequence ID" value="NZ_PSYR01000001.1"/>
</dbReference>
<evidence type="ECO:0000256" key="4">
    <source>
        <dbReference type="ARBA" id="ARBA00022603"/>
    </source>
</evidence>
<dbReference type="GO" id="GO:0003908">
    <property type="term" value="F:methylated-DNA-[protein]-cysteine S-methyltransferase activity"/>
    <property type="evidence" value="ECO:0007669"/>
    <property type="project" value="UniProtKB-EC"/>
</dbReference>
<dbReference type="SUPFAM" id="SSF46767">
    <property type="entry name" value="Methylated DNA-protein cysteine methyltransferase, C-terminal domain"/>
    <property type="match status" value="1"/>
</dbReference>
<dbReference type="NCBIfam" id="TIGR00589">
    <property type="entry name" value="ogt"/>
    <property type="match status" value="1"/>
</dbReference>
<dbReference type="FunFam" id="1.10.10.10:FF:000214">
    <property type="entry name" value="Methylated-DNA--protein-cysteine methyltransferase"/>
    <property type="match status" value="1"/>
</dbReference>
<evidence type="ECO:0000313" key="10">
    <source>
        <dbReference type="EMBL" id="RCN58473.1"/>
    </source>
</evidence>
<accession>A0A368HGE7</accession>
<evidence type="ECO:0000256" key="6">
    <source>
        <dbReference type="ARBA" id="ARBA00022763"/>
    </source>
</evidence>
<evidence type="ECO:0000256" key="2">
    <source>
        <dbReference type="ARBA" id="ARBA00008711"/>
    </source>
</evidence>
<dbReference type="InterPro" id="IPR036217">
    <property type="entry name" value="MethylDNA_cys_MeTrfase_DNAb"/>
</dbReference>
<reference evidence="10 11" key="1">
    <citation type="submission" date="2018-02" db="EMBL/GenBank/DDBJ databases">
        <title>Insights into the biology of acidophilic members of the Acidiferrobacteraceae family derived from comparative genomic analyses.</title>
        <authorList>
            <person name="Issotta F."/>
            <person name="Thyssen C."/>
            <person name="Mena C."/>
            <person name="Moya A."/>
            <person name="Bellenberg S."/>
            <person name="Sproer C."/>
            <person name="Covarrubias P.C."/>
            <person name="Sand W."/>
            <person name="Quatrini R."/>
            <person name="Vera M."/>
        </authorList>
    </citation>
    <scope>NUCLEOTIDE SEQUENCE [LARGE SCALE GENOMIC DNA]</scope>
    <source>
        <strain evidence="11">m-1</strain>
    </source>
</reference>
<gene>
    <name evidence="10" type="ORF">C4900_01365</name>
</gene>
<dbReference type="OrthoDB" id="9802228at2"/>
<evidence type="ECO:0000313" key="11">
    <source>
        <dbReference type="Proteomes" id="UP000253250"/>
    </source>
</evidence>
<protein>
    <recommendedName>
        <fullName evidence="3">methylated-DNA--[protein]-cysteine S-methyltransferase</fullName>
        <ecNumber evidence="3">2.1.1.63</ecNumber>
    </recommendedName>
</protein>
<dbReference type="GO" id="GO:0032259">
    <property type="term" value="P:methylation"/>
    <property type="evidence" value="ECO:0007669"/>
    <property type="project" value="UniProtKB-KW"/>
</dbReference>
<evidence type="ECO:0000256" key="3">
    <source>
        <dbReference type="ARBA" id="ARBA00011918"/>
    </source>
</evidence>
<proteinExistence type="inferred from homology"/>
<name>A0A368HGE7_9GAMM</name>
<dbReference type="Gene3D" id="1.10.10.10">
    <property type="entry name" value="Winged helix-like DNA-binding domain superfamily/Winged helix DNA-binding domain"/>
    <property type="match status" value="1"/>
</dbReference>
<feature type="domain" description="Methylated-DNA-[protein]-cysteine S-methyltransferase DNA binding" evidence="9">
    <location>
        <begin position="81"/>
        <end position="162"/>
    </location>
</feature>
<dbReference type="InterPro" id="IPR036388">
    <property type="entry name" value="WH-like_DNA-bd_sf"/>
</dbReference>
<comment type="catalytic activity">
    <reaction evidence="8">
        <text>a 6-O-methyl-2'-deoxyguanosine in DNA + L-cysteinyl-[protein] = S-methyl-L-cysteinyl-[protein] + a 2'-deoxyguanosine in DNA</text>
        <dbReference type="Rhea" id="RHEA:24000"/>
        <dbReference type="Rhea" id="RHEA-COMP:10131"/>
        <dbReference type="Rhea" id="RHEA-COMP:10132"/>
        <dbReference type="Rhea" id="RHEA-COMP:11367"/>
        <dbReference type="Rhea" id="RHEA-COMP:11368"/>
        <dbReference type="ChEBI" id="CHEBI:29950"/>
        <dbReference type="ChEBI" id="CHEBI:82612"/>
        <dbReference type="ChEBI" id="CHEBI:85445"/>
        <dbReference type="ChEBI" id="CHEBI:85448"/>
        <dbReference type="EC" id="2.1.1.63"/>
    </reaction>
</comment>
<dbReference type="AlphaFoldDB" id="A0A368HGE7"/>
<dbReference type="PROSITE" id="PS00374">
    <property type="entry name" value="MGMT"/>
    <property type="match status" value="1"/>
</dbReference>
<dbReference type="EC" id="2.1.1.63" evidence="3"/>
<comment type="similarity">
    <text evidence="2">Belongs to the MGMT family.</text>
</comment>
<dbReference type="PANTHER" id="PTHR10815:SF13">
    <property type="entry name" value="METHYLATED-DNA--PROTEIN-CYSTEINE METHYLTRANSFERASE"/>
    <property type="match status" value="1"/>
</dbReference>
<comment type="catalytic activity">
    <reaction evidence="1">
        <text>a 4-O-methyl-thymidine in DNA + L-cysteinyl-[protein] = a thymidine in DNA + S-methyl-L-cysteinyl-[protein]</text>
        <dbReference type="Rhea" id="RHEA:53428"/>
        <dbReference type="Rhea" id="RHEA-COMP:10131"/>
        <dbReference type="Rhea" id="RHEA-COMP:10132"/>
        <dbReference type="Rhea" id="RHEA-COMP:13555"/>
        <dbReference type="Rhea" id="RHEA-COMP:13556"/>
        <dbReference type="ChEBI" id="CHEBI:29950"/>
        <dbReference type="ChEBI" id="CHEBI:82612"/>
        <dbReference type="ChEBI" id="CHEBI:137386"/>
        <dbReference type="ChEBI" id="CHEBI:137387"/>
        <dbReference type="EC" id="2.1.1.63"/>
    </reaction>
</comment>
<keyword evidence="6" id="KW-0227">DNA damage</keyword>
<keyword evidence="5 10" id="KW-0808">Transferase</keyword>
<comment type="caution">
    <text evidence="10">The sequence shown here is derived from an EMBL/GenBank/DDBJ whole genome shotgun (WGS) entry which is preliminary data.</text>
</comment>
<dbReference type="PANTHER" id="PTHR10815">
    <property type="entry name" value="METHYLATED-DNA--PROTEIN-CYSTEINE METHYLTRANSFERASE"/>
    <property type="match status" value="1"/>
</dbReference>